<reference evidence="1" key="1">
    <citation type="submission" date="2023-06" db="EMBL/GenBank/DDBJ databases">
        <title>Genome-scale phylogeny and comparative genomics of the fungal order Sordariales.</title>
        <authorList>
            <consortium name="Lawrence Berkeley National Laboratory"/>
            <person name="Hensen N."/>
            <person name="Bonometti L."/>
            <person name="Westerberg I."/>
            <person name="Brannstrom I.O."/>
            <person name="Guillou S."/>
            <person name="Cros-Aarteil S."/>
            <person name="Calhoun S."/>
            <person name="Haridas S."/>
            <person name="Kuo A."/>
            <person name="Mondo S."/>
            <person name="Pangilinan J."/>
            <person name="Riley R."/>
            <person name="LaButti K."/>
            <person name="Andreopoulos B."/>
            <person name="Lipzen A."/>
            <person name="Chen C."/>
            <person name="Yanf M."/>
            <person name="Daum C."/>
            <person name="Ng V."/>
            <person name="Clum A."/>
            <person name="Steindorff A."/>
            <person name="Ohm R."/>
            <person name="Martin F."/>
            <person name="Silar P."/>
            <person name="Natvig D."/>
            <person name="Lalanne C."/>
            <person name="Gautier V."/>
            <person name="Ament-velasquez S.L."/>
            <person name="Kruys A."/>
            <person name="Hutchinson M.I."/>
            <person name="Powell A.J."/>
            <person name="Barry K."/>
            <person name="Miller A.N."/>
            <person name="Grigoriev I.V."/>
            <person name="Debuchy R."/>
            <person name="Gladieux P."/>
            <person name="Thoren M.H."/>
            <person name="Johannesson H."/>
        </authorList>
    </citation>
    <scope>NUCLEOTIDE SEQUENCE</scope>
    <source>
        <strain evidence="1">SMH2392-1A</strain>
    </source>
</reference>
<evidence type="ECO:0000313" key="2">
    <source>
        <dbReference type="Proteomes" id="UP001172101"/>
    </source>
</evidence>
<organism evidence="1 2">
    <name type="scientific">Lasiosphaeria miniovina</name>
    <dbReference type="NCBI Taxonomy" id="1954250"/>
    <lineage>
        <taxon>Eukaryota</taxon>
        <taxon>Fungi</taxon>
        <taxon>Dikarya</taxon>
        <taxon>Ascomycota</taxon>
        <taxon>Pezizomycotina</taxon>
        <taxon>Sordariomycetes</taxon>
        <taxon>Sordariomycetidae</taxon>
        <taxon>Sordariales</taxon>
        <taxon>Lasiosphaeriaceae</taxon>
        <taxon>Lasiosphaeria</taxon>
    </lineage>
</organism>
<evidence type="ECO:0000313" key="1">
    <source>
        <dbReference type="EMBL" id="KAK0726840.1"/>
    </source>
</evidence>
<name>A0AA40B3D8_9PEZI</name>
<keyword evidence="2" id="KW-1185">Reference proteome</keyword>
<comment type="caution">
    <text evidence="1">The sequence shown here is derived from an EMBL/GenBank/DDBJ whole genome shotgun (WGS) entry which is preliminary data.</text>
</comment>
<gene>
    <name evidence="1" type="ORF">B0T26DRAFT_105139</name>
</gene>
<accession>A0AA40B3D8</accession>
<sequence length="140" mass="15408">MVAALGANSVRWLHLPPKYAPELVDEPALDFRLAGLVFLLCGGEGAPPVGWLLFAARTHLGFAAPQAYTTSWVGRLSSLLLGNLLCSPRQFTCPYLLPCKHKFLRRPFHCMSAASYIGIYWVCDLFIALPLAGCHINLPR</sequence>
<dbReference type="GeneID" id="85316518"/>
<dbReference type="AlphaFoldDB" id="A0AA40B3D8"/>
<dbReference type="Proteomes" id="UP001172101">
    <property type="component" value="Unassembled WGS sequence"/>
</dbReference>
<dbReference type="RefSeq" id="XP_060299696.1">
    <property type="nucleotide sequence ID" value="XM_060433247.1"/>
</dbReference>
<protein>
    <submittedName>
        <fullName evidence="1">Uncharacterized protein</fullName>
    </submittedName>
</protein>
<dbReference type="EMBL" id="JAUIRO010000002">
    <property type="protein sequence ID" value="KAK0726840.1"/>
    <property type="molecule type" value="Genomic_DNA"/>
</dbReference>
<proteinExistence type="predicted"/>